<sequence length="73" mass="8612">MKKFLILFLGLVFSATATVAMEKQQDKTCPHADCSYRKCISQEEWEKHHKGIPMPEEMRKCCEKIKEHHKEGY</sequence>
<dbReference type="OrthoDB" id="9990434at2"/>
<feature type="chain" id="PRO_5008060237" evidence="1">
    <location>
        <begin position="21"/>
        <end position="73"/>
    </location>
</feature>
<organism evidence="2 3">
    <name type="scientific">Thermodesulfatator autotrophicus</name>
    <dbReference type="NCBI Taxonomy" id="1795632"/>
    <lineage>
        <taxon>Bacteria</taxon>
        <taxon>Pseudomonadati</taxon>
        <taxon>Thermodesulfobacteriota</taxon>
        <taxon>Thermodesulfobacteria</taxon>
        <taxon>Thermodesulfobacteriales</taxon>
        <taxon>Thermodesulfatatoraceae</taxon>
        <taxon>Thermodesulfatator</taxon>
    </lineage>
</organism>
<comment type="caution">
    <text evidence="2">The sequence shown here is derived from an EMBL/GenBank/DDBJ whole genome shotgun (WGS) entry which is preliminary data.</text>
</comment>
<protein>
    <submittedName>
        <fullName evidence="2">Uncharacterized protein</fullName>
    </submittedName>
</protein>
<dbReference type="Proteomes" id="UP000076964">
    <property type="component" value="Unassembled WGS sequence"/>
</dbReference>
<accession>A0A177EA17</accession>
<dbReference type="RefSeq" id="WP_068541775.1">
    <property type="nucleotide sequence ID" value="NZ_LSFI01000018.1"/>
</dbReference>
<gene>
    <name evidence="2" type="ORF">TH606_04775</name>
</gene>
<evidence type="ECO:0000313" key="2">
    <source>
        <dbReference type="EMBL" id="OAG27849.1"/>
    </source>
</evidence>
<feature type="signal peptide" evidence="1">
    <location>
        <begin position="1"/>
        <end position="20"/>
    </location>
</feature>
<dbReference type="AlphaFoldDB" id="A0A177EA17"/>
<reference evidence="2 3" key="1">
    <citation type="submission" date="2016-02" db="EMBL/GenBank/DDBJ databases">
        <title>Draft genome sequence of Thermodesulfatator sp. S606.</title>
        <authorList>
            <person name="Lai Q."/>
            <person name="Cao J."/>
            <person name="Dupont S."/>
            <person name="Shao Z."/>
            <person name="Jebbar M."/>
            <person name="Alain K."/>
        </authorList>
    </citation>
    <scope>NUCLEOTIDE SEQUENCE [LARGE SCALE GENOMIC DNA]</scope>
    <source>
        <strain evidence="2 3">S606</strain>
    </source>
</reference>
<evidence type="ECO:0000256" key="1">
    <source>
        <dbReference type="SAM" id="SignalP"/>
    </source>
</evidence>
<name>A0A177EA17_9BACT</name>
<keyword evidence="1" id="KW-0732">Signal</keyword>
<dbReference type="STRING" id="1795632.TH606_04775"/>
<evidence type="ECO:0000313" key="3">
    <source>
        <dbReference type="Proteomes" id="UP000076964"/>
    </source>
</evidence>
<dbReference type="EMBL" id="LSFI01000018">
    <property type="protein sequence ID" value="OAG27849.1"/>
    <property type="molecule type" value="Genomic_DNA"/>
</dbReference>
<keyword evidence="3" id="KW-1185">Reference proteome</keyword>
<proteinExistence type="predicted"/>